<reference evidence="2" key="3">
    <citation type="submission" date="2015-06" db="UniProtKB">
        <authorList>
            <consortium name="EnsemblMetazoa"/>
        </authorList>
    </citation>
    <scope>IDENTIFICATION</scope>
</reference>
<dbReference type="EnsemblMetazoa" id="HelroT184767">
    <property type="protein sequence ID" value="HelroP184767"/>
    <property type="gene ID" value="HelroG184767"/>
</dbReference>
<protein>
    <submittedName>
        <fullName evidence="1 2">Uncharacterized protein</fullName>
    </submittedName>
</protein>
<keyword evidence="3" id="KW-1185">Reference proteome</keyword>
<dbReference type="EMBL" id="KB097076">
    <property type="protein sequence ID" value="ESN99681.1"/>
    <property type="molecule type" value="Genomic_DNA"/>
</dbReference>
<dbReference type="KEGG" id="hro:HELRODRAFT_184767"/>
<dbReference type="EMBL" id="AMQM01011976">
    <property type="status" value="NOT_ANNOTATED_CDS"/>
    <property type="molecule type" value="Genomic_DNA"/>
</dbReference>
<proteinExistence type="predicted"/>
<organism evidence="2 3">
    <name type="scientific">Helobdella robusta</name>
    <name type="common">Californian leech</name>
    <dbReference type="NCBI Taxonomy" id="6412"/>
    <lineage>
        <taxon>Eukaryota</taxon>
        <taxon>Metazoa</taxon>
        <taxon>Spiralia</taxon>
        <taxon>Lophotrochozoa</taxon>
        <taxon>Annelida</taxon>
        <taxon>Clitellata</taxon>
        <taxon>Hirudinea</taxon>
        <taxon>Rhynchobdellida</taxon>
        <taxon>Glossiphoniidae</taxon>
        <taxon>Helobdella</taxon>
    </lineage>
</organism>
<evidence type="ECO:0000313" key="1">
    <source>
        <dbReference type="EMBL" id="ESN99681.1"/>
    </source>
</evidence>
<dbReference type="RefSeq" id="XP_009022220.1">
    <property type="nucleotide sequence ID" value="XM_009023972.1"/>
</dbReference>
<dbReference type="Proteomes" id="UP000015101">
    <property type="component" value="Unassembled WGS sequence"/>
</dbReference>
<reference evidence="1 3" key="2">
    <citation type="journal article" date="2013" name="Nature">
        <title>Insights into bilaterian evolution from three spiralian genomes.</title>
        <authorList>
            <person name="Simakov O."/>
            <person name="Marletaz F."/>
            <person name="Cho S.J."/>
            <person name="Edsinger-Gonzales E."/>
            <person name="Havlak P."/>
            <person name="Hellsten U."/>
            <person name="Kuo D.H."/>
            <person name="Larsson T."/>
            <person name="Lv J."/>
            <person name="Arendt D."/>
            <person name="Savage R."/>
            <person name="Osoegawa K."/>
            <person name="de Jong P."/>
            <person name="Grimwood J."/>
            <person name="Chapman J.A."/>
            <person name="Shapiro H."/>
            <person name="Aerts A."/>
            <person name="Otillar R.P."/>
            <person name="Terry A.Y."/>
            <person name="Boore J.L."/>
            <person name="Grigoriev I.V."/>
            <person name="Lindberg D.R."/>
            <person name="Seaver E.C."/>
            <person name="Weisblat D.A."/>
            <person name="Putnam N.H."/>
            <person name="Rokhsar D.S."/>
        </authorList>
    </citation>
    <scope>NUCLEOTIDE SEQUENCE</scope>
</reference>
<evidence type="ECO:0000313" key="2">
    <source>
        <dbReference type="EnsemblMetazoa" id="HelroP184767"/>
    </source>
</evidence>
<dbReference type="GeneID" id="20209832"/>
<dbReference type="InParanoid" id="T1FLY3"/>
<accession>T1FLY3</accession>
<dbReference type="CTD" id="20209832"/>
<evidence type="ECO:0000313" key="3">
    <source>
        <dbReference type="Proteomes" id="UP000015101"/>
    </source>
</evidence>
<reference evidence="3" key="1">
    <citation type="submission" date="2012-12" db="EMBL/GenBank/DDBJ databases">
        <authorList>
            <person name="Hellsten U."/>
            <person name="Grimwood J."/>
            <person name="Chapman J.A."/>
            <person name="Shapiro H."/>
            <person name="Aerts A."/>
            <person name="Otillar R.P."/>
            <person name="Terry A.Y."/>
            <person name="Boore J.L."/>
            <person name="Simakov O."/>
            <person name="Marletaz F."/>
            <person name="Cho S.-J."/>
            <person name="Edsinger-Gonzales E."/>
            <person name="Havlak P."/>
            <person name="Kuo D.-H."/>
            <person name="Larsson T."/>
            <person name="Lv J."/>
            <person name="Arendt D."/>
            <person name="Savage R."/>
            <person name="Osoegawa K."/>
            <person name="de Jong P."/>
            <person name="Lindberg D.R."/>
            <person name="Seaver E.C."/>
            <person name="Weisblat D.A."/>
            <person name="Putnam N.H."/>
            <person name="Grigoriev I.V."/>
            <person name="Rokhsar D.S."/>
        </authorList>
    </citation>
    <scope>NUCLEOTIDE SEQUENCE</scope>
</reference>
<dbReference type="HOGENOM" id="CLU_2203524_0_0_1"/>
<gene>
    <name evidence="2" type="primary">20209832</name>
    <name evidence="1" type="ORF">HELRODRAFT_184767</name>
</gene>
<name>T1FLY3_HELRO</name>
<sequence>SNNNCYKGIINIIDDINSNNSNVRHYNINYTESFCNKTKSSSGLQEHFHNRANQKIEEYQTQNINKSNDVNKNIDNMCEIVKICFCSIQRSHNSSSSSNGSYNLSSHK</sequence>
<dbReference type="AlphaFoldDB" id="T1FLY3"/>